<gene>
    <name evidence="2" type="primary">ORF83824</name>
</gene>
<reference evidence="2" key="1">
    <citation type="submission" date="2014-12" db="EMBL/GenBank/DDBJ databases">
        <title>Insight into the proteome of Arion vulgaris.</title>
        <authorList>
            <person name="Aradska J."/>
            <person name="Bulat T."/>
            <person name="Smidak R."/>
            <person name="Sarate P."/>
            <person name="Gangsoo J."/>
            <person name="Sialana F."/>
            <person name="Bilban M."/>
            <person name="Lubec G."/>
        </authorList>
    </citation>
    <scope>NUCLEOTIDE SEQUENCE</scope>
    <source>
        <tissue evidence="2">Skin</tissue>
    </source>
</reference>
<dbReference type="AlphaFoldDB" id="A0A0B6ZWL1"/>
<protein>
    <submittedName>
        <fullName evidence="2">Uncharacterized protein</fullName>
    </submittedName>
</protein>
<organism evidence="2">
    <name type="scientific">Arion vulgaris</name>
    <dbReference type="NCBI Taxonomy" id="1028688"/>
    <lineage>
        <taxon>Eukaryota</taxon>
        <taxon>Metazoa</taxon>
        <taxon>Spiralia</taxon>
        <taxon>Lophotrochozoa</taxon>
        <taxon>Mollusca</taxon>
        <taxon>Gastropoda</taxon>
        <taxon>Heterobranchia</taxon>
        <taxon>Euthyneura</taxon>
        <taxon>Panpulmonata</taxon>
        <taxon>Eupulmonata</taxon>
        <taxon>Stylommatophora</taxon>
        <taxon>Helicina</taxon>
        <taxon>Arionoidea</taxon>
        <taxon>Arionidae</taxon>
        <taxon>Arion</taxon>
    </lineage>
</organism>
<keyword evidence="1" id="KW-1133">Transmembrane helix</keyword>
<feature type="transmembrane region" description="Helical" evidence="1">
    <location>
        <begin position="7"/>
        <end position="31"/>
    </location>
</feature>
<keyword evidence="1" id="KW-0812">Transmembrane</keyword>
<evidence type="ECO:0000313" key="2">
    <source>
        <dbReference type="EMBL" id="CEK72757.1"/>
    </source>
</evidence>
<dbReference type="EMBL" id="HACG01025892">
    <property type="protein sequence ID" value="CEK72757.1"/>
    <property type="molecule type" value="Transcribed_RNA"/>
</dbReference>
<sequence length="59" mass="6447">PLVLHGAAVPLVLHVATVPIVLHGATVPLVLHQLVSLLQHAHFKLTYLMIIMLLSLKQK</sequence>
<proteinExistence type="predicted"/>
<evidence type="ECO:0000256" key="1">
    <source>
        <dbReference type="SAM" id="Phobius"/>
    </source>
</evidence>
<feature type="non-terminal residue" evidence="2">
    <location>
        <position position="1"/>
    </location>
</feature>
<name>A0A0B6ZWL1_9EUPU</name>
<accession>A0A0B6ZWL1</accession>
<feature type="transmembrane region" description="Helical" evidence="1">
    <location>
        <begin position="37"/>
        <end position="56"/>
    </location>
</feature>
<keyword evidence="1" id="KW-0472">Membrane</keyword>